<gene>
    <name evidence="1" type="ORF">MBFIL_11820</name>
</gene>
<organism evidence="1 2">
    <name type="scientific">Methanobrevibacter filiformis</name>
    <dbReference type="NCBI Taxonomy" id="55758"/>
    <lineage>
        <taxon>Archaea</taxon>
        <taxon>Methanobacteriati</taxon>
        <taxon>Methanobacteriota</taxon>
        <taxon>Methanomada group</taxon>
        <taxon>Methanobacteria</taxon>
        <taxon>Methanobacteriales</taxon>
        <taxon>Methanobacteriaceae</taxon>
        <taxon>Methanobrevibacter</taxon>
    </lineage>
</organism>
<keyword evidence="2" id="KW-1185">Reference proteome</keyword>
<dbReference type="PATRIC" id="fig|55758.3.peg.1355"/>
<reference evidence="1 2" key="1">
    <citation type="submission" date="2016-04" db="EMBL/GenBank/DDBJ databases">
        <title>Genome sequence of Methanobrevibacter filiformis DSM 11501.</title>
        <authorList>
            <person name="Poehlein A."/>
            <person name="Seedorf H."/>
            <person name="Daniel R."/>
        </authorList>
    </citation>
    <scope>NUCLEOTIDE SEQUENCE [LARGE SCALE GENOMIC DNA]</scope>
    <source>
        <strain evidence="1 2">DSM 11501</strain>
    </source>
</reference>
<dbReference type="RefSeq" id="WP_066972562.1">
    <property type="nucleotide sequence ID" value="NZ_LWMT01000232.1"/>
</dbReference>
<dbReference type="Proteomes" id="UP000077066">
    <property type="component" value="Unassembled WGS sequence"/>
</dbReference>
<dbReference type="OrthoDB" id="380694at2157"/>
<protein>
    <submittedName>
        <fullName evidence="1">Uncharacterized protein</fullName>
    </submittedName>
</protein>
<dbReference type="AlphaFoldDB" id="A0A162FMH2"/>
<name>A0A162FMH2_9EURY</name>
<comment type="caution">
    <text evidence="1">The sequence shown here is derived from an EMBL/GenBank/DDBJ whole genome shotgun (WGS) entry which is preliminary data.</text>
</comment>
<proteinExistence type="predicted"/>
<evidence type="ECO:0000313" key="1">
    <source>
        <dbReference type="EMBL" id="KZX12220.1"/>
    </source>
</evidence>
<evidence type="ECO:0000313" key="2">
    <source>
        <dbReference type="Proteomes" id="UP000077066"/>
    </source>
</evidence>
<dbReference type="EMBL" id="LWMT01000232">
    <property type="protein sequence ID" value="KZX12220.1"/>
    <property type="molecule type" value="Genomic_DNA"/>
</dbReference>
<accession>A0A162FMH2</accession>
<sequence length="77" mass="9046">MPTITIKENILKDIIEIAKDRNTNENQLVNDILLEAVEFAKQEDCEVFKELDRLSQEAKNGNYIEGDFETLEKRYRV</sequence>